<accession>A0A2P6TWQ0</accession>
<dbReference type="EMBL" id="LHPG02000005">
    <property type="protein sequence ID" value="PRW58488.1"/>
    <property type="molecule type" value="Genomic_DNA"/>
</dbReference>
<dbReference type="PANTHER" id="PTHR21100:SF9">
    <property type="entry name" value="PREFOLDIN SUBUNIT 4"/>
    <property type="match status" value="1"/>
</dbReference>
<dbReference type="GO" id="GO:0006457">
    <property type="term" value="P:protein folding"/>
    <property type="evidence" value="ECO:0007669"/>
    <property type="project" value="UniProtKB-UniRule"/>
</dbReference>
<dbReference type="PANTHER" id="PTHR21100">
    <property type="entry name" value="PREFOLDIN SUBUNIT 4"/>
    <property type="match status" value="1"/>
</dbReference>
<dbReference type="Gene3D" id="1.10.287.370">
    <property type="match status" value="1"/>
</dbReference>
<keyword evidence="2 4" id="KW-0143">Chaperone</keyword>
<dbReference type="InterPro" id="IPR016661">
    <property type="entry name" value="PFDN4"/>
</dbReference>
<proteinExistence type="inferred from homology"/>
<comment type="similarity">
    <text evidence="1 4">Belongs to the prefoldin subunit beta family.</text>
</comment>
<evidence type="ECO:0000313" key="6">
    <source>
        <dbReference type="EMBL" id="PRW58488.1"/>
    </source>
</evidence>
<name>A0A2P6TWQ0_CHLSO</name>
<keyword evidence="7" id="KW-1185">Reference proteome</keyword>
<dbReference type="Pfam" id="PF01920">
    <property type="entry name" value="Prefoldin_2"/>
    <property type="match status" value="1"/>
</dbReference>
<comment type="function">
    <text evidence="3 4">Binds specifically to cytosolic chaperonin (c-CPN) and transfers target proteins to it. Binds to nascent polypeptide chain and promotes folding in an environment in which there are many competing pathways for nonnative proteins.</text>
</comment>
<evidence type="ECO:0000256" key="4">
    <source>
        <dbReference type="PIRNR" id="PIRNR016477"/>
    </source>
</evidence>
<evidence type="ECO:0000256" key="1">
    <source>
        <dbReference type="ARBA" id="ARBA00008045"/>
    </source>
</evidence>
<evidence type="ECO:0000256" key="2">
    <source>
        <dbReference type="ARBA" id="ARBA00023186"/>
    </source>
</evidence>
<evidence type="ECO:0000256" key="5">
    <source>
        <dbReference type="SAM" id="Coils"/>
    </source>
</evidence>
<keyword evidence="5" id="KW-0175">Coiled coil</keyword>
<organism evidence="6 7">
    <name type="scientific">Chlorella sorokiniana</name>
    <name type="common">Freshwater green alga</name>
    <dbReference type="NCBI Taxonomy" id="3076"/>
    <lineage>
        <taxon>Eukaryota</taxon>
        <taxon>Viridiplantae</taxon>
        <taxon>Chlorophyta</taxon>
        <taxon>core chlorophytes</taxon>
        <taxon>Trebouxiophyceae</taxon>
        <taxon>Chlorellales</taxon>
        <taxon>Chlorellaceae</taxon>
        <taxon>Chlorella clade</taxon>
        <taxon>Chlorella</taxon>
    </lineage>
</organism>
<reference evidence="6 7" key="1">
    <citation type="journal article" date="2018" name="Plant J.">
        <title>Genome sequences of Chlorella sorokiniana UTEX 1602 and Micractinium conductrix SAG 241.80: implications to maltose excretion by a green alga.</title>
        <authorList>
            <person name="Arriola M.B."/>
            <person name="Velmurugan N."/>
            <person name="Zhang Y."/>
            <person name="Plunkett M.H."/>
            <person name="Hondzo H."/>
            <person name="Barney B.M."/>
        </authorList>
    </citation>
    <scope>NUCLEOTIDE SEQUENCE [LARGE SCALE GENOMIC DNA]</scope>
    <source>
        <strain evidence="7">UTEX 1602</strain>
    </source>
</reference>
<sequence length="121" mass="13546">MATSVDVKLEDQQKINHFSRLNTRVHELEAQLAAKRSDAEDLEEAGNEVMLLDDETAPYVVGECLVHLPREQVEERLHTALDDTQAAIKGLEGDIRSVKAQMAELKTVLYAKFGNSINLEE</sequence>
<dbReference type="InterPro" id="IPR002777">
    <property type="entry name" value="PFD_beta-like"/>
</dbReference>
<dbReference type="AlphaFoldDB" id="A0A2P6TWQ0"/>
<feature type="coiled-coil region" evidence="5">
    <location>
        <begin position="18"/>
        <end position="45"/>
    </location>
</feature>
<feature type="coiled-coil region" evidence="5">
    <location>
        <begin position="81"/>
        <end position="108"/>
    </location>
</feature>
<comment type="caution">
    <text evidence="6">The sequence shown here is derived from an EMBL/GenBank/DDBJ whole genome shotgun (WGS) entry which is preliminary data.</text>
</comment>
<protein>
    <recommendedName>
        <fullName evidence="4">Prefoldin subunit 4</fullName>
    </recommendedName>
</protein>
<gene>
    <name evidence="6" type="ORF">C2E21_3164</name>
</gene>
<comment type="subunit">
    <text evidence="4">Heterohexamer of two PFD-alpha type and four PFD-beta type subunits.</text>
</comment>
<dbReference type="GO" id="GO:0005737">
    <property type="term" value="C:cytoplasm"/>
    <property type="evidence" value="ECO:0007669"/>
    <property type="project" value="TreeGrafter"/>
</dbReference>
<dbReference type="FunFam" id="1.10.287.370:FF:000005">
    <property type="entry name" value="Prefoldin subunit 4"/>
    <property type="match status" value="1"/>
</dbReference>
<dbReference type="STRING" id="3076.A0A2P6TWQ0"/>
<dbReference type="InterPro" id="IPR009053">
    <property type="entry name" value="Prefoldin"/>
</dbReference>
<dbReference type="SUPFAM" id="SSF46579">
    <property type="entry name" value="Prefoldin"/>
    <property type="match status" value="1"/>
</dbReference>
<dbReference type="OrthoDB" id="10250441at2759"/>
<dbReference type="CDD" id="cd23165">
    <property type="entry name" value="Prefoldin_4"/>
    <property type="match status" value="1"/>
</dbReference>
<dbReference type="GO" id="GO:0009409">
    <property type="term" value="P:response to cold"/>
    <property type="evidence" value="ECO:0007669"/>
    <property type="project" value="UniProtKB-ARBA"/>
</dbReference>
<dbReference type="Proteomes" id="UP000239899">
    <property type="component" value="Unassembled WGS sequence"/>
</dbReference>
<evidence type="ECO:0000256" key="3">
    <source>
        <dbReference type="ARBA" id="ARBA00024667"/>
    </source>
</evidence>
<dbReference type="GO" id="GO:0016272">
    <property type="term" value="C:prefoldin complex"/>
    <property type="evidence" value="ECO:0007669"/>
    <property type="project" value="UniProtKB-UniRule"/>
</dbReference>
<dbReference type="PIRSF" id="PIRSF016477">
    <property type="entry name" value="Prefoldin_subunit_4"/>
    <property type="match status" value="1"/>
</dbReference>
<dbReference type="GO" id="GO:0051082">
    <property type="term" value="F:unfolded protein binding"/>
    <property type="evidence" value="ECO:0007669"/>
    <property type="project" value="InterPro"/>
</dbReference>
<evidence type="ECO:0000313" key="7">
    <source>
        <dbReference type="Proteomes" id="UP000239899"/>
    </source>
</evidence>